<organism evidence="1 2">
    <name type="scientific">Araneus ventricosus</name>
    <name type="common">Orbweaver spider</name>
    <name type="synonym">Epeira ventricosa</name>
    <dbReference type="NCBI Taxonomy" id="182803"/>
    <lineage>
        <taxon>Eukaryota</taxon>
        <taxon>Metazoa</taxon>
        <taxon>Ecdysozoa</taxon>
        <taxon>Arthropoda</taxon>
        <taxon>Chelicerata</taxon>
        <taxon>Arachnida</taxon>
        <taxon>Araneae</taxon>
        <taxon>Araneomorphae</taxon>
        <taxon>Entelegynae</taxon>
        <taxon>Araneoidea</taxon>
        <taxon>Araneidae</taxon>
        <taxon>Araneus</taxon>
    </lineage>
</organism>
<dbReference type="EMBL" id="BGPR01002885">
    <property type="protein sequence ID" value="GBM80449.1"/>
    <property type="molecule type" value="Genomic_DNA"/>
</dbReference>
<evidence type="ECO:0000313" key="2">
    <source>
        <dbReference type="Proteomes" id="UP000499080"/>
    </source>
</evidence>
<name>A0A4Y2IT85_ARAVE</name>
<accession>A0A4Y2IT85</accession>
<dbReference type="OrthoDB" id="6436624at2759"/>
<reference evidence="1 2" key="1">
    <citation type="journal article" date="2019" name="Sci. Rep.">
        <title>Orb-weaving spider Araneus ventricosus genome elucidates the spidroin gene catalogue.</title>
        <authorList>
            <person name="Kono N."/>
            <person name="Nakamura H."/>
            <person name="Ohtoshi R."/>
            <person name="Moran D.A.P."/>
            <person name="Shinohara A."/>
            <person name="Yoshida Y."/>
            <person name="Fujiwara M."/>
            <person name="Mori M."/>
            <person name="Tomita M."/>
            <person name="Arakawa K."/>
        </authorList>
    </citation>
    <scope>NUCLEOTIDE SEQUENCE [LARGE SCALE GENOMIC DNA]</scope>
</reference>
<keyword evidence="2" id="KW-1185">Reference proteome</keyword>
<proteinExistence type="predicted"/>
<gene>
    <name evidence="1" type="ORF">AVEN_57288_1</name>
</gene>
<sequence>MELELIDEVKDNFQIMKPRLKDPSIVIFNVTDELTNEEFIEGLKSQNEDLANDTLRTLEYYNVSNVQNTDIQLRHAGMRSIRLEEAIAYVGALRATGKKNANKVWWCGVVLMAQGPIWPYCARRSLFSSRIKF</sequence>
<evidence type="ECO:0000313" key="1">
    <source>
        <dbReference type="EMBL" id="GBM80449.1"/>
    </source>
</evidence>
<dbReference type="AlphaFoldDB" id="A0A4Y2IT85"/>
<comment type="caution">
    <text evidence="1">The sequence shown here is derived from an EMBL/GenBank/DDBJ whole genome shotgun (WGS) entry which is preliminary data.</text>
</comment>
<protein>
    <submittedName>
        <fullName evidence="1">Uncharacterized protein</fullName>
    </submittedName>
</protein>
<dbReference type="Proteomes" id="UP000499080">
    <property type="component" value="Unassembled WGS sequence"/>
</dbReference>